<dbReference type="EMBL" id="VCIW01000033">
    <property type="protein sequence ID" value="TLS48568.1"/>
    <property type="molecule type" value="Genomic_DNA"/>
</dbReference>
<dbReference type="Proteomes" id="UP000309676">
    <property type="component" value="Unassembled WGS sequence"/>
</dbReference>
<dbReference type="GO" id="GO:0016020">
    <property type="term" value="C:membrane"/>
    <property type="evidence" value="ECO:0007669"/>
    <property type="project" value="UniProtKB-SubCell"/>
</dbReference>
<dbReference type="Pfam" id="PF07681">
    <property type="entry name" value="DoxX"/>
    <property type="match status" value="1"/>
</dbReference>
<keyword evidence="4 5" id="KW-0472">Membrane</keyword>
<evidence type="ECO:0000313" key="6">
    <source>
        <dbReference type="EMBL" id="TLS48568.1"/>
    </source>
</evidence>
<evidence type="ECO:0000256" key="1">
    <source>
        <dbReference type="ARBA" id="ARBA00004141"/>
    </source>
</evidence>
<feature type="transmembrane region" description="Helical" evidence="5">
    <location>
        <begin position="64"/>
        <end position="86"/>
    </location>
</feature>
<dbReference type="PANTHER" id="PTHR39157:SF1">
    <property type="entry name" value="DOXX FAMILY PROTEIN"/>
    <property type="match status" value="1"/>
</dbReference>
<gene>
    <name evidence="6" type="ORF">FE782_30110</name>
</gene>
<evidence type="ECO:0000256" key="2">
    <source>
        <dbReference type="ARBA" id="ARBA00022692"/>
    </source>
</evidence>
<feature type="transmembrane region" description="Helical" evidence="5">
    <location>
        <begin position="12"/>
        <end position="28"/>
    </location>
</feature>
<protein>
    <submittedName>
        <fullName evidence="6">DoxX family protein</fullName>
    </submittedName>
</protein>
<sequence length="182" mass="19547">MFNTFLRTNRYAAAALFFLRFYLGYQWFTHGLEKLNAPEPFNAAGFLAGAVGKATGDHPAVQGWWADFLTAFAIPNADVFSFLVLWGEILAGLGLMLGCFTTVAALGALAMNFAFLLSGTTSTNPQMAIMGLFVLVAGANAGRYGADRWVLPYFKAAVGNLFGRKPKNDGRGKTPTRGAFVG</sequence>
<name>A0A5R9G502_9BACL</name>
<keyword evidence="7" id="KW-1185">Reference proteome</keyword>
<dbReference type="OrthoDB" id="26941at2"/>
<reference evidence="6 7" key="1">
    <citation type="submission" date="2019-05" db="EMBL/GenBank/DDBJ databases">
        <authorList>
            <person name="Narsing Rao M.P."/>
            <person name="Li W.J."/>
        </authorList>
    </citation>
    <scope>NUCLEOTIDE SEQUENCE [LARGE SCALE GENOMIC DNA]</scope>
    <source>
        <strain evidence="6 7">SYSU_K30003</strain>
    </source>
</reference>
<dbReference type="RefSeq" id="WP_138198062.1">
    <property type="nucleotide sequence ID" value="NZ_VCIW01000033.1"/>
</dbReference>
<dbReference type="PANTHER" id="PTHR39157">
    <property type="entry name" value="INTEGRAL MEMBRANE PROTEIN-RELATED"/>
    <property type="match status" value="1"/>
</dbReference>
<feature type="transmembrane region" description="Helical" evidence="5">
    <location>
        <begin position="93"/>
        <end position="115"/>
    </location>
</feature>
<evidence type="ECO:0000256" key="4">
    <source>
        <dbReference type="ARBA" id="ARBA00023136"/>
    </source>
</evidence>
<dbReference type="AlphaFoldDB" id="A0A5R9G502"/>
<keyword evidence="2 5" id="KW-0812">Transmembrane</keyword>
<organism evidence="6 7">
    <name type="scientific">Paenibacillus antri</name>
    <dbReference type="NCBI Taxonomy" id="2582848"/>
    <lineage>
        <taxon>Bacteria</taxon>
        <taxon>Bacillati</taxon>
        <taxon>Bacillota</taxon>
        <taxon>Bacilli</taxon>
        <taxon>Bacillales</taxon>
        <taxon>Paenibacillaceae</taxon>
        <taxon>Paenibacillus</taxon>
    </lineage>
</organism>
<comment type="caution">
    <text evidence="6">The sequence shown here is derived from an EMBL/GenBank/DDBJ whole genome shotgun (WGS) entry which is preliminary data.</text>
</comment>
<evidence type="ECO:0000256" key="5">
    <source>
        <dbReference type="SAM" id="Phobius"/>
    </source>
</evidence>
<proteinExistence type="predicted"/>
<feature type="transmembrane region" description="Helical" evidence="5">
    <location>
        <begin position="127"/>
        <end position="146"/>
    </location>
</feature>
<dbReference type="InterPro" id="IPR032808">
    <property type="entry name" value="DoxX"/>
</dbReference>
<accession>A0A5R9G502</accession>
<evidence type="ECO:0000256" key="3">
    <source>
        <dbReference type="ARBA" id="ARBA00022989"/>
    </source>
</evidence>
<keyword evidence="3 5" id="KW-1133">Transmembrane helix</keyword>
<evidence type="ECO:0000313" key="7">
    <source>
        <dbReference type="Proteomes" id="UP000309676"/>
    </source>
</evidence>
<comment type="subcellular location">
    <subcellularLocation>
        <location evidence="1">Membrane</location>
        <topology evidence="1">Multi-pass membrane protein</topology>
    </subcellularLocation>
</comment>